<feature type="compositionally biased region" description="Acidic residues" evidence="1">
    <location>
        <begin position="66"/>
        <end position="78"/>
    </location>
</feature>
<feature type="region of interest" description="Disordered" evidence="1">
    <location>
        <begin position="1"/>
        <end position="23"/>
    </location>
</feature>
<dbReference type="HOGENOM" id="CLU_1369197_0_0_1"/>
<proteinExistence type="predicted"/>
<feature type="compositionally biased region" description="Acidic residues" evidence="1">
    <location>
        <begin position="93"/>
        <end position="105"/>
    </location>
</feature>
<organism evidence="2 3">
    <name type="scientific">Rhizoctonia solani 123E</name>
    <dbReference type="NCBI Taxonomy" id="1423351"/>
    <lineage>
        <taxon>Eukaryota</taxon>
        <taxon>Fungi</taxon>
        <taxon>Dikarya</taxon>
        <taxon>Basidiomycota</taxon>
        <taxon>Agaricomycotina</taxon>
        <taxon>Agaricomycetes</taxon>
        <taxon>Cantharellales</taxon>
        <taxon>Ceratobasidiaceae</taxon>
        <taxon>Rhizoctonia</taxon>
    </lineage>
</organism>
<evidence type="ECO:0000256" key="1">
    <source>
        <dbReference type="SAM" id="MobiDB-lite"/>
    </source>
</evidence>
<protein>
    <submittedName>
        <fullName evidence="2">Uncharacterized protein</fullName>
    </submittedName>
</protein>
<feature type="non-terminal residue" evidence="2">
    <location>
        <position position="200"/>
    </location>
</feature>
<reference evidence="2 3" key="1">
    <citation type="submission" date="2013-12" db="EMBL/GenBank/DDBJ databases">
        <authorList>
            <person name="Cubeta M."/>
            <person name="Pakala S."/>
            <person name="Fedorova N."/>
            <person name="Thomas E."/>
            <person name="Dean R."/>
            <person name="Jabaji S."/>
            <person name="Neate S."/>
            <person name="Toda T."/>
            <person name="Tavantzis S."/>
            <person name="Vilgalys R."/>
            <person name="Bharathan N."/>
            <person name="Pakala S."/>
            <person name="Losada L.S."/>
            <person name="Zafar N."/>
            <person name="Nierman W."/>
        </authorList>
    </citation>
    <scope>NUCLEOTIDE SEQUENCE [LARGE SCALE GENOMIC DNA]</scope>
    <source>
        <strain evidence="2 3">123E</strain>
    </source>
</reference>
<evidence type="ECO:0000313" key="3">
    <source>
        <dbReference type="Proteomes" id="UP000027456"/>
    </source>
</evidence>
<sequence length="200" mass="22222">MDTFAAKFPYQHPNTSSAKLPKNLRHLQYSQSEWPSTICERLRNKFNDFSRQKRTRRKSGLPSNKDEEESNGDEDEEVSGDHSGPDDTTSASGEEERDSSEDNDQSESKNLEQDMPEGSAAEGAEIVAGPLKELDTENRTTAADAPSVNKTGHVALAAAVAARKVFQPYNTTWDSWEHAFKQLGEMGAKSWAKCDPEELK</sequence>
<evidence type="ECO:0000313" key="2">
    <source>
        <dbReference type="EMBL" id="KEP45334.1"/>
    </source>
</evidence>
<keyword evidence="3" id="KW-1185">Reference proteome</keyword>
<dbReference type="EMBL" id="AZST01001936">
    <property type="protein sequence ID" value="KEP45334.1"/>
    <property type="molecule type" value="Genomic_DNA"/>
</dbReference>
<accession>A0A074REY9</accession>
<comment type="caution">
    <text evidence="2">The sequence shown here is derived from an EMBL/GenBank/DDBJ whole genome shotgun (WGS) entry which is preliminary data.</text>
</comment>
<dbReference type="AlphaFoldDB" id="A0A074REY9"/>
<feature type="region of interest" description="Disordered" evidence="1">
    <location>
        <begin position="45"/>
        <end position="146"/>
    </location>
</feature>
<name>A0A074REY9_9AGAM</name>
<gene>
    <name evidence="2" type="ORF">V565_286450</name>
</gene>
<dbReference type="Proteomes" id="UP000027456">
    <property type="component" value="Unassembled WGS sequence"/>
</dbReference>